<evidence type="ECO:0000313" key="2">
    <source>
        <dbReference type="EMBL" id="ETW49357.1"/>
    </source>
</evidence>
<sequence length="357" mass="40803">MSTGDIIPEESSIPTCRVDSFYNKDGLSIKNYSWTVKKAIGLIILIHGLTSHMRLAFLKHNVNIVSNNHAELIDADNYYLYEGSWIEEFNKNGYSVYGIDLQGHGESDGYDNLRLHVNNFDDYAGDVIEYIRRVNALITSEENVLDENTSDYDEKKKNRKKLPIYILGSSMGGNVVLRALEILGESNEDISKLNIKGCISLSGMVSITKVGSIKSLKYRLYYLPGINFLSSICSTCRTSKGKVSFEKYPFIEDILSYDKYRYKGHITNKLAYGIVKCIDTLDKNIRSYPSNIPVLFIHSKNDTICDYRDVESFFKELRNVNKELYALEDMDHDLIAEPGNESVLKKIIHWMNNMNQK</sequence>
<dbReference type="Proteomes" id="UP000030699">
    <property type="component" value="Unassembled WGS sequence"/>
</dbReference>
<dbReference type="InterPro" id="IPR006494">
    <property type="entry name" value="PST_A"/>
</dbReference>
<evidence type="ECO:0000313" key="3">
    <source>
        <dbReference type="Proteomes" id="UP000030699"/>
    </source>
</evidence>
<accession>A0A024WQA4</accession>
<dbReference type="Gene3D" id="3.40.50.1820">
    <property type="entry name" value="alpha/beta hydrolase"/>
    <property type="match status" value="1"/>
</dbReference>
<evidence type="ECO:0000259" key="1">
    <source>
        <dbReference type="Pfam" id="PF12146"/>
    </source>
</evidence>
<dbReference type="EMBL" id="KI925545">
    <property type="protein sequence ID" value="ETW49357.1"/>
    <property type="molecule type" value="Genomic_DNA"/>
</dbReference>
<protein>
    <recommendedName>
        <fullName evidence="1">Serine aminopeptidase S33 domain-containing protein</fullName>
    </recommendedName>
</protein>
<dbReference type="InterPro" id="IPR022742">
    <property type="entry name" value="Hydrolase_4"/>
</dbReference>
<reference evidence="2 3" key="1">
    <citation type="submission" date="2013-02" db="EMBL/GenBank/DDBJ databases">
        <title>The Genome Annotation of Plasmodium falciparum MaliPS096_E11.</title>
        <authorList>
            <consortium name="The Broad Institute Genome Sequencing Platform"/>
            <consortium name="The Broad Institute Genome Sequencing Center for Infectious Disease"/>
            <person name="Neafsey D."/>
            <person name="Hoffman S."/>
            <person name="Volkman S."/>
            <person name="Rosenthal P."/>
            <person name="Walker B."/>
            <person name="Young S.K."/>
            <person name="Zeng Q."/>
            <person name="Gargeya S."/>
            <person name="Fitzgerald M."/>
            <person name="Haas B."/>
            <person name="Abouelleil A."/>
            <person name="Allen A.W."/>
            <person name="Alvarado L."/>
            <person name="Arachchi H.M."/>
            <person name="Berlin A.M."/>
            <person name="Chapman S.B."/>
            <person name="Gainer-Dewar J."/>
            <person name="Goldberg J."/>
            <person name="Griggs A."/>
            <person name="Gujja S."/>
            <person name="Hansen M."/>
            <person name="Howarth C."/>
            <person name="Imamovic A."/>
            <person name="Ireland A."/>
            <person name="Larimer J."/>
            <person name="McCowan C."/>
            <person name="Murphy C."/>
            <person name="Pearson M."/>
            <person name="Poon T.W."/>
            <person name="Priest M."/>
            <person name="Roberts A."/>
            <person name="Saif S."/>
            <person name="Shea T."/>
            <person name="Sisk P."/>
            <person name="Sykes S."/>
            <person name="Wortman J."/>
            <person name="Nusbaum C."/>
            <person name="Birren B."/>
        </authorList>
    </citation>
    <scope>NUCLEOTIDE SEQUENCE [LARGE SCALE GENOMIC DNA]</scope>
    <source>
        <strain evidence="2 3">MaliPS096_E11</strain>
    </source>
</reference>
<proteinExistence type="predicted"/>
<dbReference type="NCBIfam" id="TIGR01607">
    <property type="entry name" value="PST-A"/>
    <property type="match status" value="1"/>
</dbReference>
<dbReference type="InterPro" id="IPR029058">
    <property type="entry name" value="AB_hydrolase_fold"/>
</dbReference>
<dbReference type="PANTHER" id="PTHR11614">
    <property type="entry name" value="PHOSPHOLIPASE-RELATED"/>
    <property type="match status" value="1"/>
</dbReference>
<dbReference type="Pfam" id="PF12146">
    <property type="entry name" value="Hydrolase_4"/>
    <property type="match status" value="1"/>
</dbReference>
<dbReference type="FunFam" id="3.40.50.1820:FF:000046">
    <property type="entry name" value="Putative lysophospholipase"/>
    <property type="match status" value="1"/>
</dbReference>
<name>A0A024WQA4_PLAFA</name>
<dbReference type="AlphaFoldDB" id="A0A024WQA4"/>
<feature type="domain" description="Serine aminopeptidase S33" evidence="1">
    <location>
        <begin position="85"/>
        <end position="338"/>
    </location>
</feature>
<reference evidence="2 3" key="2">
    <citation type="submission" date="2013-02" db="EMBL/GenBank/DDBJ databases">
        <title>The Genome Sequence of Plasmodium falciparum MaliPS096_E11.</title>
        <authorList>
            <consortium name="The Broad Institute Genome Sequencing Platform"/>
            <consortium name="The Broad Institute Genome Sequencing Center for Infectious Disease"/>
            <person name="Neafsey D."/>
            <person name="Cheeseman I."/>
            <person name="Volkman S."/>
            <person name="Adams J."/>
            <person name="Walker B."/>
            <person name="Young S.K."/>
            <person name="Zeng Q."/>
            <person name="Gargeya S."/>
            <person name="Fitzgerald M."/>
            <person name="Haas B."/>
            <person name="Abouelleil A."/>
            <person name="Alvarado L."/>
            <person name="Arachchi H.M."/>
            <person name="Berlin A.M."/>
            <person name="Chapman S.B."/>
            <person name="Dewar J."/>
            <person name="Goldberg J."/>
            <person name="Griggs A."/>
            <person name="Gujja S."/>
            <person name="Hansen M."/>
            <person name="Howarth C."/>
            <person name="Imamovic A."/>
            <person name="Larimer J."/>
            <person name="McCowan C."/>
            <person name="Murphy C."/>
            <person name="Neiman D."/>
            <person name="Pearson M."/>
            <person name="Priest M."/>
            <person name="Roberts A."/>
            <person name="Saif S."/>
            <person name="Shea T."/>
            <person name="Sisk P."/>
            <person name="Sykes S."/>
            <person name="Wortman J."/>
            <person name="Nusbaum C."/>
            <person name="Birren B."/>
        </authorList>
    </citation>
    <scope>NUCLEOTIDE SEQUENCE [LARGE SCALE GENOMIC DNA]</scope>
    <source>
        <strain evidence="2 3">MaliPS096_E11</strain>
    </source>
</reference>
<dbReference type="SMR" id="A0A024WQA4"/>
<dbReference type="InterPro" id="IPR051044">
    <property type="entry name" value="MAG_DAG_Lipase"/>
</dbReference>
<organism evidence="2 3">
    <name type="scientific">Plasmodium falciparum MaliPS096_E11</name>
    <dbReference type="NCBI Taxonomy" id="1036727"/>
    <lineage>
        <taxon>Eukaryota</taxon>
        <taxon>Sar</taxon>
        <taxon>Alveolata</taxon>
        <taxon>Apicomplexa</taxon>
        <taxon>Aconoidasida</taxon>
        <taxon>Haemosporida</taxon>
        <taxon>Plasmodiidae</taxon>
        <taxon>Plasmodium</taxon>
        <taxon>Plasmodium (Laverania)</taxon>
    </lineage>
</organism>
<dbReference type="SUPFAM" id="SSF53474">
    <property type="entry name" value="alpha/beta-Hydrolases"/>
    <property type="match status" value="1"/>
</dbReference>
<dbReference type="OrthoDB" id="2498029at2759"/>
<gene>
    <name evidence="2" type="ORF">PFMALIP_02676</name>
</gene>